<evidence type="ECO:0000256" key="1">
    <source>
        <dbReference type="SAM" id="MobiDB-lite"/>
    </source>
</evidence>
<reference evidence="2" key="1">
    <citation type="submission" date="2020-04" db="EMBL/GenBank/DDBJ databases">
        <title>Hybrid Assembly of Korean Phytophthora infestans isolates.</title>
        <authorList>
            <person name="Prokchorchik M."/>
            <person name="Lee Y."/>
            <person name="Seo J."/>
            <person name="Cho J.-H."/>
            <person name="Park Y.-E."/>
            <person name="Jang D.-C."/>
            <person name="Im J.-S."/>
            <person name="Choi J.-G."/>
            <person name="Park H.-J."/>
            <person name="Lee G.-B."/>
            <person name="Lee Y.-G."/>
            <person name="Hong S.-Y."/>
            <person name="Cho K."/>
            <person name="Sohn K.H."/>
        </authorList>
    </citation>
    <scope>NUCLEOTIDE SEQUENCE</scope>
    <source>
        <strain evidence="2">KR_1_A1</strain>
    </source>
</reference>
<feature type="region of interest" description="Disordered" evidence="1">
    <location>
        <begin position="70"/>
        <end position="93"/>
    </location>
</feature>
<gene>
    <name evidence="2" type="ORF">GN244_ATG01485</name>
</gene>
<protein>
    <submittedName>
        <fullName evidence="2">Uncharacterized protein</fullName>
    </submittedName>
</protein>
<feature type="compositionally biased region" description="Polar residues" evidence="1">
    <location>
        <begin position="72"/>
        <end position="93"/>
    </location>
</feature>
<comment type="caution">
    <text evidence="2">The sequence shown here is derived from an EMBL/GenBank/DDBJ whole genome shotgun (WGS) entry which is preliminary data.</text>
</comment>
<dbReference type="EMBL" id="WSZM01000030">
    <property type="protein sequence ID" value="KAF4046143.1"/>
    <property type="molecule type" value="Genomic_DNA"/>
</dbReference>
<evidence type="ECO:0000313" key="2">
    <source>
        <dbReference type="EMBL" id="KAF4046143.1"/>
    </source>
</evidence>
<accession>A0A833WMH1</accession>
<name>A0A833WMH1_PHYIN</name>
<sequence length="524" mass="61350">MDRKSIVAECNIVEEMSPQANTQSSLRLLAPSVIEPVEASNVKVSEVPNVDESIVEPMIVDSAVYKEEYNSDSEQLYNSDDSENDVTSTASEVIKPTESQLSISYQAENLVLDQQQIDVLRKFVEVDTKNNAKGKYIESTLKRDSMVIDQFERKMKKRKEKPDVKPKATTRTDAEAKGITWDTYGLEYGNKDILKFSEVTDAWRSLAKEMQIDHQSIKNADPQVLFSQDGKVTSRKRIYFKSDEDKEAFLGLYEKLSLVEYCVSNGLYDQRLYKVCCIMKRSWYCDNYNTWNLAGVLYRKQHIDLGLMRKTYLCILNTMADRFDQAAALKVFNDWKTSKYYPKLTESQIKSIYEPQEVKEKNEDKKKRRPLDFLKEKLIENVKDKYKREFQSGAIYENLLPYYYMYARKTVFLNVVFADEHMCKSKDLQQLLYFTKNIINPDFEFIKLDYNYIGFRNGIYDLSNATFVLTTDIVENIQVRTYIDSEFELNNDYAPLLDQYLKLQFDDETIEFIDFMIGRLMLTE</sequence>
<proteinExistence type="predicted"/>
<evidence type="ECO:0000313" key="3">
    <source>
        <dbReference type="Proteomes" id="UP000602510"/>
    </source>
</evidence>
<dbReference type="Proteomes" id="UP000602510">
    <property type="component" value="Unassembled WGS sequence"/>
</dbReference>
<dbReference type="AlphaFoldDB" id="A0A833WMH1"/>
<keyword evidence="3" id="KW-1185">Reference proteome</keyword>
<organism evidence="2 3">
    <name type="scientific">Phytophthora infestans</name>
    <name type="common">Potato late blight agent</name>
    <name type="synonym">Botrytis infestans</name>
    <dbReference type="NCBI Taxonomy" id="4787"/>
    <lineage>
        <taxon>Eukaryota</taxon>
        <taxon>Sar</taxon>
        <taxon>Stramenopiles</taxon>
        <taxon>Oomycota</taxon>
        <taxon>Peronosporomycetes</taxon>
        <taxon>Peronosporales</taxon>
        <taxon>Peronosporaceae</taxon>
        <taxon>Phytophthora</taxon>
    </lineage>
</organism>